<evidence type="ECO:0000259" key="4">
    <source>
        <dbReference type="SMART" id="SM01086"/>
    </source>
</evidence>
<evidence type="ECO:0000256" key="2">
    <source>
        <dbReference type="ARBA" id="ARBA00022840"/>
    </source>
</evidence>
<dbReference type="InterPro" id="IPR019489">
    <property type="entry name" value="Clp_ATPase_C"/>
</dbReference>
<evidence type="ECO:0000256" key="1">
    <source>
        <dbReference type="ARBA" id="ARBA00022741"/>
    </source>
</evidence>
<dbReference type="CDD" id="cd19497">
    <property type="entry name" value="RecA-like_ClpX"/>
    <property type="match status" value="1"/>
</dbReference>
<dbReference type="SMART" id="SM01086">
    <property type="entry name" value="ClpB_D2-small"/>
    <property type="match status" value="1"/>
</dbReference>
<keyword evidence="2" id="KW-0067">ATP-binding</keyword>
<evidence type="ECO:0000313" key="6">
    <source>
        <dbReference type="Proteomes" id="UP001154282"/>
    </source>
</evidence>
<dbReference type="Gene3D" id="1.10.8.60">
    <property type="match status" value="1"/>
</dbReference>
<dbReference type="FunFam" id="1.10.8.60:FF:000002">
    <property type="entry name" value="ATP-dependent Clp protease ATP-binding subunit ClpX"/>
    <property type="match status" value="1"/>
</dbReference>
<feature type="region of interest" description="Disordered" evidence="3">
    <location>
        <begin position="103"/>
        <end position="157"/>
    </location>
</feature>
<dbReference type="GO" id="GO:0005524">
    <property type="term" value="F:ATP binding"/>
    <property type="evidence" value="ECO:0007669"/>
    <property type="project" value="UniProtKB-KW"/>
</dbReference>
<dbReference type="Pfam" id="PF10431">
    <property type="entry name" value="ClpB_D2-small"/>
    <property type="match status" value="1"/>
</dbReference>
<organism evidence="5 6">
    <name type="scientific">Linum tenue</name>
    <dbReference type="NCBI Taxonomy" id="586396"/>
    <lineage>
        <taxon>Eukaryota</taxon>
        <taxon>Viridiplantae</taxon>
        <taxon>Streptophyta</taxon>
        <taxon>Embryophyta</taxon>
        <taxon>Tracheophyta</taxon>
        <taxon>Spermatophyta</taxon>
        <taxon>Magnoliopsida</taxon>
        <taxon>eudicotyledons</taxon>
        <taxon>Gunneridae</taxon>
        <taxon>Pentapetalae</taxon>
        <taxon>rosids</taxon>
        <taxon>fabids</taxon>
        <taxon>Malpighiales</taxon>
        <taxon>Linaceae</taxon>
        <taxon>Linum</taxon>
    </lineage>
</organism>
<dbReference type="InterPro" id="IPR027417">
    <property type="entry name" value="P-loop_NTPase"/>
</dbReference>
<keyword evidence="1" id="KW-0547">Nucleotide-binding</keyword>
<dbReference type="PANTHER" id="PTHR48102">
    <property type="entry name" value="ATP-DEPENDENT CLP PROTEASE ATP-BINDING SUBUNIT CLPX-LIKE, MITOCHONDRIAL-RELATED"/>
    <property type="match status" value="1"/>
</dbReference>
<dbReference type="NCBIfam" id="TIGR00382">
    <property type="entry name" value="clpX"/>
    <property type="match status" value="1"/>
</dbReference>
<name>A0AAV0QBI6_9ROSI</name>
<protein>
    <recommendedName>
        <fullName evidence="4">Clp ATPase C-terminal domain-containing protein</fullName>
    </recommendedName>
</protein>
<accession>A0AAV0QBI6</accession>
<dbReference type="SUPFAM" id="SSF52540">
    <property type="entry name" value="P-loop containing nucleoside triphosphate hydrolases"/>
    <property type="match status" value="1"/>
</dbReference>
<gene>
    <name evidence="5" type="ORF">LITE_LOCUS42219</name>
</gene>
<dbReference type="GO" id="GO:0140662">
    <property type="term" value="F:ATP-dependent protein folding chaperone"/>
    <property type="evidence" value="ECO:0007669"/>
    <property type="project" value="InterPro"/>
</dbReference>
<dbReference type="AlphaFoldDB" id="A0AAV0QBI6"/>
<dbReference type="GO" id="GO:0051603">
    <property type="term" value="P:proteolysis involved in protein catabolic process"/>
    <property type="evidence" value="ECO:0007669"/>
    <property type="project" value="TreeGrafter"/>
</dbReference>
<dbReference type="GO" id="GO:0016887">
    <property type="term" value="F:ATP hydrolysis activity"/>
    <property type="evidence" value="ECO:0007669"/>
    <property type="project" value="InterPro"/>
</dbReference>
<dbReference type="NCBIfam" id="NF003745">
    <property type="entry name" value="PRK05342.1"/>
    <property type="match status" value="1"/>
</dbReference>
<feature type="domain" description="Clp ATPase C-terminal" evidence="4">
    <location>
        <begin position="422"/>
        <end position="513"/>
    </location>
</feature>
<sequence>MAAAALRSKPGKATASFAISQFRYCLLSYPHPGGRMSNSYSTSRSKWSDYYTTTPYHFTSFKPVSLRGELVDKGCRAFAIGGRGVKELISGNDTVLACSSGNSNGSNYGEPPEAWQPPGDGIARVSESSLNGVRGGKGGGGPGSGSKDGSWGGSNLGNNFPTPKEICKGLDKFVIGQERAKKVLSVAVYNHYKRVHHETIQRSAGDSGNKLDAMDDDGVELEKSNILLMGPTGSGNFLELILYFSIFSVQAGYVGEDVESILYKLLVVADYNVAAAQQGIVYIDEVDKITKKAESANLSRDVSGEGVQQALLKMLEGTIVNVPEKGARKHPRGDNIQIDTKDILFICGGAFIDLEKTISERRQDSSIGFGAPVRANMRTGTVTSAAVTSSLLETVESGDLISYGLIPEFVGRFPVLVSLSALTEDQLVQVLTEPKNALGKQYKKMFEMNGVKLHFTEKATRLIARKAITKNTGARGLRSILENILMDSMYEIPDERTEEDMIDAVMVDEEAVGLEGHGLGAKILYGKGALDRYLANSRQPETRVEVTDADADAEPELPSVVASM</sequence>
<keyword evidence="6" id="KW-1185">Reference proteome</keyword>
<dbReference type="PANTHER" id="PTHR48102:SF6">
    <property type="entry name" value="CLP PROTEASE REGULATORY SUBUNIT CLPX1, MITOCHONDRIAL"/>
    <property type="match status" value="1"/>
</dbReference>
<dbReference type="GO" id="GO:0051082">
    <property type="term" value="F:unfolded protein binding"/>
    <property type="evidence" value="ECO:0007669"/>
    <property type="project" value="InterPro"/>
</dbReference>
<dbReference type="Gene3D" id="3.40.50.300">
    <property type="entry name" value="P-loop containing nucleotide triphosphate hydrolases"/>
    <property type="match status" value="1"/>
</dbReference>
<proteinExistence type="predicted"/>
<evidence type="ECO:0000313" key="5">
    <source>
        <dbReference type="EMBL" id="CAI0541738.1"/>
    </source>
</evidence>
<comment type="caution">
    <text evidence="5">The sequence shown here is derived from an EMBL/GenBank/DDBJ whole genome shotgun (WGS) entry which is preliminary data.</text>
</comment>
<feature type="compositionally biased region" description="Gly residues" evidence="3">
    <location>
        <begin position="133"/>
        <end position="155"/>
    </location>
</feature>
<dbReference type="InterPro" id="IPR004487">
    <property type="entry name" value="Clp_protease_ATP-bd_su_ClpX"/>
</dbReference>
<reference evidence="5" key="1">
    <citation type="submission" date="2022-08" db="EMBL/GenBank/DDBJ databases">
        <authorList>
            <person name="Gutierrez-Valencia J."/>
        </authorList>
    </citation>
    <scope>NUCLEOTIDE SEQUENCE</scope>
</reference>
<dbReference type="EMBL" id="CAMGYJ010000009">
    <property type="protein sequence ID" value="CAI0541738.1"/>
    <property type="molecule type" value="Genomic_DNA"/>
</dbReference>
<dbReference type="Pfam" id="PF07724">
    <property type="entry name" value="AAA_2"/>
    <property type="match status" value="1"/>
</dbReference>
<evidence type="ECO:0000256" key="3">
    <source>
        <dbReference type="SAM" id="MobiDB-lite"/>
    </source>
</evidence>
<dbReference type="InterPro" id="IPR003959">
    <property type="entry name" value="ATPase_AAA_core"/>
</dbReference>
<dbReference type="GO" id="GO:0005759">
    <property type="term" value="C:mitochondrial matrix"/>
    <property type="evidence" value="ECO:0007669"/>
    <property type="project" value="TreeGrafter"/>
</dbReference>
<dbReference type="Proteomes" id="UP001154282">
    <property type="component" value="Unassembled WGS sequence"/>
</dbReference>
<dbReference type="InterPro" id="IPR050052">
    <property type="entry name" value="ATP-dep_Clp_protease_ClpX"/>
</dbReference>